<keyword evidence="2" id="KW-1185">Reference proteome</keyword>
<accession>A0ACB6RNZ5</accession>
<dbReference type="EMBL" id="MU006741">
    <property type="protein sequence ID" value="KAF2622859.1"/>
    <property type="molecule type" value="Genomic_DNA"/>
</dbReference>
<dbReference type="Proteomes" id="UP000799754">
    <property type="component" value="Unassembled WGS sequence"/>
</dbReference>
<reference evidence="1" key="1">
    <citation type="journal article" date="2020" name="Stud. Mycol.">
        <title>101 Dothideomycetes genomes: a test case for predicting lifestyles and emergence of pathogens.</title>
        <authorList>
            <person name="Haridas S."/>
            <person name="Albert R."/>
            <person name="Binder M."/>
            <person name="Bloem J."/>
            <person name="Labutti K."/>
            <person name="Salamov A."/>
            <person name="Andreopoulos B."/>
            <person name="Baker S."/>
            <person name="Barry K."/>
            <person name="Bills G."/>
            <person name="Bluhm B."/>
            <person name="Cannon C."/>
            <person name="Castanera R."/>
            <person name="Culley D."/>
            <person name="Daum C."/>
            <person name="Ezra D."/>
            <person name="Gonzalez J."/>
            <person name="Henrissat B."/>
            <person name="Kuo A."/>
            <person name="Liang C."/>
            <person name="Lipzen A."/>
            <person name="Lutzoni F."/>
            <person name="Magnuson J."/>
            <person name="Mondo S."/>
            <person name="Nolan M."/>
            <person name="Ohm R."/>
            <person name="Pangilinan J."/>
            <person name="Park H.-J."/>
            <person name="Ramirez L."/>
            <person name="Alfaro M."/>
            <person name="Sun H."/>
            <person name="Tritt A."/>
            <person name="Yoshinaga Y."/>
            <person name="Zwiers L.-H."/>
            <person name="Turgeon B."/>
            <person name="Goodwin S."/>
            <person name="Spatafora J."/>
            <person name="Crous P."/>
            <person name="Grigoriev I."/>
        </authorList>
    </citation>
    <scope>NUCLEOTIDE SEQUENCE</scope>
    <source>
        <strain evidence="1">CBS 525.71</strain>
    </source>
</reference>
<comment type="caution">
    <text evidence="1">The sequence shown here is derived from an EMBL/GenBank/DDBJ whole genome shotgun (WGS) entry which is preliminary data.</text>
</comment>
<name>A0ACB6RNZ5_9PLEO</name>
<gene>
    <name evidence="1" type="ORF">BU25DRAFT_202236</name>
</gene>
<evidence type="ECO:0000313" key="2">
    <source>
        <dbReference type="Proteomes" id="UP000799754"/>
    </source>
</evidence>
<proteinExistence type="predicted"/>
<organism evidence="1 2">
    <name type="scientific">Macroventuria anomochaeta</name>
    <dbReference type="NCBI Taxonomy" id="301207"/>
    <lineage>
        <taxon>Eukaryota</taxon>
        <taxon>Fungi</taxon>
        <taxon>Dikarya</taxon>
        <taxon>Ascomycota</taxon>
        <taxon>Pezizomycotina</taxon>
        <taxon>Dothideomycetes</taxon>
        <taxon>Pleosporomycetidae</taxon>
        <taxon>Pleosporales</taxon>
        <taxon>Pleosporineae</taxon>
        <taxon>Didymellaceae</taxon>
        <taxon>Macroventuria</taxon>
    </lineage>
</organism>
<evidence type="ECO:0000313" key="1">
    <source>
        <dbReference type="EMBL" id="KAF2622859.1"/>
    </source>
</evidence>
<protein>
    <submittedName>
        <fullName evidence="1">Uncharacterized protein</fullName>
    </submittedName>
</protein>
<sequence length="171" mass="19650">MQHNYTTRSTLHALRNYHIPHYQLSSTPQPSQRTLLKMKLLNLLMASGTATAYVFTYFGNCPHDNPKLYAEPPRTYAIQCQFDDAVLCGIHNCHRPHCWTAPAIHVNELHAADMRGDKAAMIKVRDEIWGHIEHTKAQHAHNELRHHNNLNESQPLDDSQSLNDSRARDEL</sequence>